<name>A0ABW4E4G2_9LACO</name>
<evidence type="ECO:0000313" key="1">
    <source>
        <dbReference type="EMBL" id="MFD1484173.1"/>
    </source>
</evidence>
<evidence type="ECO:0000313" key="2">
    <source>
        <dbReference type="Proteomes" id="UP001597252"/>
    </source>
</evidence>
<accession>A0ABW4E4G2</accession>
<dbReference type="RefSeq" id="WP_125748098.1">
    <property type="nucleotide sequence ID" value="NZ_JBHTON010000005.1"/>
</dbReference>
<sequence>MLKFTVAELAKYKHEPLHVTETLDVKEALMTRDPEILDVSAIQLDAYISADDGDFLLSATLAGSLTVPSTRSLEPVSLPLDFSFSEVYVQADDRKDKYENGELVITMEDDELDLQAAVLDHILLSIPMQVLTPQEAAGTAMPSGEDWEVVAEDDFKALQQDEKAADSPFAKLQGLFDADSDKKD</sequence>
<dbReference type="InterPro" id="IPR003772">
    <property type="entry name" value="YceD"/>
</dbReference>
<dbReference type="Proteomes" id="UP001597252">
    <property type="component" value="Unassembled WGS sequence"/>
</dbReference>
<dbReference type="Pfam" id="PF02620">
    <property type="entry name" value="YceD"/>
    <property type="match status" value="1"/>
</dbReference>
<reference evidence="2" key="1">
    <citation type="journal article" date="2019" name="Int. J. Syst. Evol. Microbiol.">
        <title>The Global Catalogue of Microorganisms (GCM) 10K type strain sequencing project: providing services to taxonomists for standard genome sequencing and annotation.</title>
        <authorList>
            <consortium name="The Broad Institute Genomics Platform"/>
            <consortium name="The Broad Institute Genome Sequencing Center for Infectious Disease"/>
            <person name="Wu L."/>
            <person name="Ma J."/>
        </authorList>
    </citation>
    <scope>NUCLEOTIDE SEQUENCE [LARGE SCALE GENOMIC DNA]</scope>
    <source>
        <strain evidence="2">CCM 8903</strain>
    </source>
</reference>
<proteinExistence type="predicted"/>
<protein>
    <submittedName>
        <fullName evidence="1">YceD family protein</fullName>
    </submittedName>
</protein>
<gene>
    <name evidence="1" type="ORF">ACFQ5J_02885</name>
</gene>
<dbReference type="EMBL" id="JBHTON010000005">
    <property type="protein sequence ID" value="MFD1484173.1"/>
    <property type="molecule type" value="Genomic_DNA"/>
</dbReference>
<organism evidence="1 2">
    <name type="scientific">Lacticaseibacillus baoqingensis</name>
    <dbReference type="NCBI Taxonomy" id="2486013"/>
    <lineage>
        <taxon>Bacteria</taxon>
        <taxon>Bacillati</taxon>
        <taxon>Bacillota</taxon>
        <taxon>Bacilli</taxon>
        <taxon>Lactobacillales</taxon>
        <taxon>Lactobacillaceae</taxon>
        <taxon>Lacticaseibacillus</taxon>
    </lineage>
</organism>
<keyword evidence="2" id="KW-1185">Reference proteome</keyword>
<comment type="caution">
    <text evidence="1">The sequence shown here is derived from an EMBL/GenBank/DDBJ whole genome shotgun (WGS) entry which is preliminary data.</text>
</comment>